<dbReference type="EMBL" id="FLRI01000460">
    <property type="protein sequence ID" value="SBT84415.1"/>
    <property type="molecule type" value="Genomic_DNA"/>
</dbReference>
<sequence>MTRKYTFCIYSNYYEAFVKYVKDKRCDEEKQEICEVGKEDSCDVRKEKSCDVGTEKSCDELSTSMTFSNNLRGKNICQEFKLLYKLLRDNSEGAPTVNNIFSDNDCNFLNYWLNNILRKNVINGSINVKGFYEEIK</sequence>
<name>A0A1D3JF80_PLAOA</name>
<dbReference type="AlphaFoldDB" id="A0A1D3JF80"/>
<organism evidence="1 2">
    <name type="scientific">Plasmodium ovale</name>
    <name type="common">malaria parasite P. ovale</name>
    <dbReference type="NCBI Taxonomy" id="36330"/>
    <lineage>
        <taxon>Eukaryota</taxon>
        <taxon>Sar</taxon>
        <taxon>Alveolata</taxon>
        <taxon>Apicomplexa</taxon>
        <taxon>Aconoidasida</taxon>
        <taxon>Haemosporida</taxon>
        <taxon>Plasmodiidae</taxon>
        <taxon>Plasmodium</taxon>
        <taxon>Plasmodium (Plasmodium)</taxon>
    </lineage>
</organism>
<keyword evidence="2" id="KW-1185">Reference proteome</keyword>
<dbReference type="Proteomes" id="UP000242942">
    <property type="component" value="Unassembled WGS sequence"/>
</dbReference>
<reference evidence="1 2" key="1">
    <citation type="submission" date="2016-06" db="EMBL/GenBank/DDBJ databases">
        <authorList>
            <consortium name="Pathogen Informatics"/>
        </authorList>
    </citation>
    <scope>NUCLEOTIDE SEQUENCE [LARGE SCALE GENOMIC DNA]</scope>
    <source>
        <strain evidence="1">PocGH01</strain>
    </source>
</reference>
<evidence type="ECO:0000313" key="2">
    <source>
        <dbReference type="Proteomes" id="UP000242942"/>
    </source>
</evidence>
<proteinExistence type="predicted"/>
<gene>
    <name evidence="1" type="primary">PocGH01_00195700</name>
    <name evidence="1" type="ORF">POCGH01_00195700</name>
</gene>
<protein>
    <submittedName>
        <fullName evidence="1">PIR protein</fullName>
    </submittedName>
</protein>
<accession>A0A1D3JF80</accession>
<dbReference type="VEuPathDB" id="PlasmoDB:PocGH01_00195700"/>
<evidence type="ECO:0000313" key="1">
    <source>
        <dbReference type="EMBL" id="SBT84415.1"/>
    </source>
</evidence>
<feature type="non-terminal residue" evidence="1">
    <location>
        <position position="136"/>
    </location>
</feature>